<evidence type="ECO:0000256" key="1">
    <source>
        <dbReference type="ARBA" id="ARBA00004370"/>
    </source>
</evidence>
<accession>A0A4Z1T6V5</accession>
<organism evidence="8 9">
    <name type="scientific">Giardia muris</name>
    <dbReference type="NCBI Taxonomy" id="5742"/>
    <lineage>
        <taxon>Eukaryota</taxon>
        <taxon>Metamonada</taxon>
        <taxon>Diplomonadida</taxon>
        <taxon>Hexamitidae</taxon>
        <taxon>Giardiinae</taxon>
        <taxon>Giardia</taxon>
    </lineage>
</organism>
<dbReference type="GO" id="GO:0005635">
    <property type="term" value="C:nuclear envelope"/>
    <property type="evidence" value="ECO:0007669"/>
    <property type="project" value="UniProtKB-ARBA"/>
</dbReference>
<evidence type="ECO:0000256" key="3">
    <source>
        <dbReference type="ARBA" id="ARBA00022989"/>
    </source>
</evidence>
<reference evidence="8 9" key="1">
    <citation type="submission" date="2019-05" db="EMBL/GenBank/DDBJ databases">
        <title>The compact genome of Giardia muris reveals important steps in the evolution of intestinal protozoan parasites.</title>
        <authorList>
            <person name="Xu F."/>
            <person name="Jimenez-Gonzalez A."/>
            <person name="Einarsson E."/>
            <person name="Astvaldsson A."/>
            <person name="Peirasmaki D."/>
            <person name="Eckmann L."/>
            <person name="Andersson J.O."/>
            <person name="Svard S.G."/>
            <person name="Jerlstrom-Hultqvist J."/>
        </authorList>
    </citation>
    <scope>NUCLEOTIDE SEQUENCE [LARGE SCALE GENOMIC DNA]</scope>
    <source>
        <strain evidence="8 9">Roberts-Thomson</strain>
    </source>
</reference>
<evidence type="ECO:0000313" key="9">
    <source>
        <dbReference type="Proteomes" id="UP000315496"/>
    </source>
</evidence>
<feature type="domain" description="SUN" evidence="7">
    <location>
        <begin position="581"/>
        <end position="765"/>
    </location>
</feature>
<sequence>MPPRPRRTVTHISIRQTKEDEDYKREVLNKGSEVFRSQLTSGKSAEVAQNLRNQDEGTLRLQEYLMAADYDARPVAPPEDVLDAGGAADLKHSISRFVKPPIERIPESPAPKYEETSASVRSESFQKQSLPASSTTSTPGLAPISSTTEEPIPAPSLTDELPPTASPSPKRLRRQPPIVRPAEPLEDEYTDEYVTIKRRVRRSEVRAKKVTTAGEPGMLYAYKKRWSIIEYSLAGACGVLALMVLFIFSYLLLIMFTRCGRGLPGVAPVVVEKNSACPKYEGLSAADIKSLSQQLGCGNAKVNIDAITQELSHMLEMHYTQLQGRVSDLSETVKKLHSAKDDTMALDKKSLKKLEDLMANFKERVTDDVQKAIKKISAHTTADSGSSHASTIDLTGLEELVTTLSRKIENLDALEALKSIPTTDFSTFETKIVDRLGEKFDEISASLVKEVKNTVSTVVAVPSGDPVAVEALISNSLDNFVSKLRILLDTQTTDVRMAIGNVSAQFNDELVRSIEKRLAELRTGEAGTPAIAEVDLQKLRAELEVVTRRLSTELGELGETIRTAIDTDAAQRYEGFAGLIRSYLERRTTSTTTTSNTAVGGVVDELRLKYVDYARQIFGTRIASRSDDATNFAESVKSFVSGNDRVRLMFTEDLSAGSCWPTGRVGYVVFRFKSPVSLLYGAVSHPAAPKSPSGRASAPKTLTFTGKTTQGMEVRLGTFEFVEDGPEQQAFELEPNTDLIQVRVEFDNHGADYTCVYNLGLFGNR</sequence>
<dbReference type="AlphaFoldDB" id="A0A4Z1T6V5"/>
<dbReference type="EMBL" id="VDLU01000002">
    <property type="protein sequence ID" value="TNJ28221.1"/>
    <property type="molecule type" value="Genomic_DNA"/>
</dbReference>
<dbReference type="GO" id="GO:0016020">
    <property type="term" value="C:membrane"/>
    <property type="evidence" value="ECO:0007669"/>
    <property type="project" value="UniProtKB-SubCell"/>
</dbReference>
<dbReference type="VEuPathDB" id="GiardiaDB:GMRT_14373"/>
<dbReference type="PROSITE" id="PS51469">
    <property type="entry name" value="SUN"/>
    <property type="match status" value="1"/>
</dbReference>
<comment type="caution">
    <text evidence="8">The sequence shown here is derived from an EMBL/GenBank/DDBJ whole genome shotgun (WGS) entry which is preliminary data.</text>
</comment>
<dbReference type="InterPro" id="IPR045119">
    <property type="entry name" value="SUN1-5"/>
</dbReference>
<keyword evidence="2 6" id="KW-0812">Transmembrane</keyword>
<comment type="subcellular location">
    <subcellularLocation>
        <location evidence="1">Membrane</location>
    </subcellularLocation>
</comment>
<keyword evidence="3 6" id="KW-1133">Transmembrane helix</keyword>
<evidence type="ECO:0000256" key="6">
    <source>
        <dbReference type="SAM" id="Phobius"/>
    </source>
</evidence>
<dbReference type="Proteomes" id="UP000315496">
    <property type="component" value="Chromosome 2"/>
</dbReference>
<keyword evidence="9" id="KW-1185">Reference proteome</keyword>
<dbReference type="Gene3D" id="2.60.120.260">
    <property type="entry name" value="Galactose-binding domain-like"/>
    <property type="match status" value="1"/>
</dbReference>
<protein>
    <submittedName>
        <fullName evidence="8">Putative SUN domain protein</fullName>
    </submittedName>
</protein>
<evidence type="ECO:0000256" key="5">
    <source>
        <dbReference type="SAM" id="MobiDB-lite"/>
    </source>
</evidence>
<feature type="transmembrane region" description="Helical" evidence="6">
    <location>
        <begin position="233"/>
        <end position="256"/>
    </location>
</feature>
<dbReference type="PANTHER" id="PTHR12911:SF8">
    <property type="entry name" value="KLAROID PROTEIN-RELATED"/>
    <property type="match status" value="1"/>
</dbReference>
<feature type="compositionally biased region" description="Polar residues" evidence="5">
    <location>
        <begin position="116"/>
        <end position="149"/>
    </location>
</feature>
<proteinExistence type="predicted"/>
<dbReference type="Pfam" id="PF07738">
    <property type="entry name" value="Sad1_UNC"/>
    <property type="match status" value="1"/>
</dbReference>
<evidence type="ECO:0000256" key="2">
    <source>
        <dbReference type="ARBA" id="ARBA00022692"/>
    </source>
</evidence>
<evidence type="ECO:0000259" key="7">
    <source>
        <dbReference type="PROSITE" id="PS51469"/>
    </source>
</evidence>
<gene>
    <name evidence="8" type="ORF">GMRT_14373</name>
</gene>
<evidence type="ECO:0000313" key="8">
    <source>
        <dbReference type="EMBL" id="TNJ28221.1"/>
    </source>
</evidence>
<dbReference type="OrthoDB" id="342281at2759"/>
<dbReference type="GO" id="GO:0043495">
    <property type="term" value="F:protein-membrane adaptor activity"/>
    <property type="evidence" value="ECO:0007669"/>
    <property type="project" value="TreeGrafter"/>
</dbReference>
<dbReference type="PANTHER" id="PTHR12911">
    <property type="entry name" value="SAD1/UNC-84-LIKE PROTEIN-RELATED"/>
    <property type="match status" value="1"/>
</dbReference>
<dbReference type="InterPro" id="IPR012919">
    <property type="entry name" value="SUN_dom"/>
</dbReference>
<keyword evidence="4 6" id="KW-0472">Membrane</keyword>
<name>A0A4Z1T6V5_GIAMU</name>
<feature type="region of interest" description="Disordered" evidence="5">
    <location>
        <begin position="101"/>
        <end position="184"/>
    </location>
</feature>
<evidence type="ECO:0000256" key="4">
    <source>
        <dbReference type="ARBA" id="ARBA00023136"/>
    </source>
</evidence>